<name>A0A0P1H1Z9_9RHOB</name>
<evidence type="ECO:0000256" key="2">
    <source>
        <dbReference type="SAM" id="Phobius"/>
    </source>
</evidence>
<feature type="transmembrane region" description="Helical" evidence="2">
    <location>
        <begin position="195"/>
        <end position="211"/>
    </location>
</feature>
<keyword evidence="2" id="KW-1133">Transmembrane helix</keyword>
<evidence type="ECO:0008006" key="5">
    <source>
        <dbReference type="Google" id="ProtNLM"/>
    </source>
</evidence>
<feature type="transmembrane region" description="Helical" evidence="2">
    <location>
        <begin position="76"/>
        <end position="97"/>
    </location>
</feature>
<reference evidence="3 4" key="1">
    <citation type="submission" date="2015-09" db="EMBL/GenBank/DDBJ databases">
        <authorList>
            <consortium name="Swine Surveillance"/>
        </authorList>
    </citation>
    <scope>NUCLEOTIDE SEQUENCE [LARGE SCALE GENOMIC DNA]</scope>
    <source>
        <strain evidence="3 4">CECT 7648</strain>
    </source>
</reference>
<feature type="transmembrane region" description="Helical" evidence="2">
    <location>
        <begin position="371"/>
        <end position="395"/>
    </location>
</feature>
<evidence type="ECO:0000313" key="3">
    <source>
        <dbReference type="EMBL" id="CUH82318.1"/>
    </source>
</evidence>
<feature type="transmembrane region" description="Helical" evidence="2">
    <location>
        <begin position="340"/>
        <end position="359"/>
    </location>
</feature>
<feature type="compositionally biased region" description="Low complexity" evidence="1">
    <location>
        <begin position="9"/>
        <end position="22"/>
    </location>
</feature>
<organism evidence="3 4">
    <name type="scientific">Tropicibacter naphthalenivorans</name>
    <dbReference type="NCBI Taxonomy" id="441103"/>
    <lineage>
        <taxon>Bacteria</taxon>
        <taxon>Pseudomonadati</taxon>
        <taxon>Pseudomonadota</taxon>
        <taxon>Alphaproteobacteria</taxon>
        <taxon>Rhodobacterales</taxon>
        <taxon>Roseobacteraceae</taxon>
        <taxon>Tropicibacter</taxon>
    </lineage>
</organism>
<dbReference type="RefSeq" id="WP_058249263.1">
    <property type="nucleotide sequence ID" value="NZ_CYSE01000012.1"/>
</dbReference>
<accession>A0A0P1H1Z9</accession>
<keyword evidence="2" id="KW-0812">Transmembrane</keyword>
<feature type="transmembrane region" description="Helical" evidence="2">
    <location>
        <begin position="217"/>
        <end position="246"/>
    </location>
</feature>
<gene>
    <name evidence="3" type="ORF">TRN7648_03909</name>
</gene>
<keyword evidence="2" id="KW-0472">Membrane</keyword>
<proteinExistence type="predicted"/>
<dbReference type="AlphaFoldDB" id="A0A0P1H1Z9"/>
<evidence type="ECO:0000256" key="1">
    <source>
        <dbReference type="SAM" id="MobiDB-lite"/>
    </source>
</evidence>
<dbReference type="STRING" id="441103.TRN7648_03909"/>
<dbReference type="Proteomes" id="UP000054935">
    <property type="component" value="Unassembled WGS sequence"/>
</dbReference>
<protein>
    <recommendedName>
        <fullName evidence="5">Lipid A core-O-antigen ligase</fullName>
    </recommendedName>
</protein>
<feature type="transmembrane region" description="Helical" evidence="2">
    <location>
        <begin position="258"/>
        <end position="276"/>
    </location>
</feature>
<feature type="transmembrane region" description="Helical" evidence="2">
    <location>
        <begin position="136"/>
        <end position="159"/>
    </location>
</feature>
<keyword evidence="4" id="KW-1185">Reference proteome</keyword>
<feature type="transmembrane region" description="Helical" evidence="2">
    <location>
        <begin position="103"/>
        <end position="124"/>
    </location>
</feature>
<feature type="region of interest" description="Disordered" evidence="1">
    <location>
        <begin position="1"/>
        <end position="25"/>
    </location>
</feature>
<dbReference type="OrthoDB" id="7605076at2"/>
<sequence>MTTADPSFGGHPDPAAAVPGGDDATRPERRADKLLVASLLVVILLSGAVQYFDIYMLAAVNVVLQLALLAKSGFRVSRAIGAAALMIYAYLFYSLLLHHPSDLIFIAFRFHDILTALLVLNYILVRKPDVGRTLEVTLMILIVHGFINWLLVTFAFGLFSKASGIGSYKFLIFFGRAETAFGIHRSQGLFWEPGVYQIYLNVALHFFLFYAKRNMWAALSFVGLVLTLSTTGVVLASLQLLVFLFGVKQKLSMKVLKIVIFLPFFLVYVGFAQTVVEDKLSGASKGSYMARNFDTLNGIAVTLEHPWGIGFNPGTYQKFARENTFNIDTPLNTDRGQTNGVLILAYSTGVVWAVIVLFATFRQKIFPHYRVLFFFVLIGSMTTEPLFYSPFVWLFTLSGMMPIRLPGLGDRA</sequence>
<dbReference type="EMBL" id="CYSE01000012">
    <property type="protein sequence ID" value="CUH82318.1"/>
    <property type="molecule type" value="Genomic_DNA"/>
</dbReference>
<evidence type="ECO:0000313" key="4">
    <source>
        <dbReference type="Proteomes" id="UP000054935"/>
    </source>
</evidence>
<feature type="transmembrane region" description="Helical" evidence="2">
    <location>
        <begin position="34"/>
        <end position="64"/>
    </location>
</feature>